<sequence>MSMECWILYVDGASHGVGTGIRLVLQSPIGECLEQAVRMGFCTLNNKAEYEVVLVDIGLALSVQASHLNIWSDSQLVVNQVQSDDELRYVRMMRYLDKVKLQLQKFNEWKMTQITREENARVDALVEVAISLAVTQIVTLPIYYQDNPSILKKGQVSQVYDAQGSWMGQIIKYLEVGELIEDEHQVE</sequence>
<dbReference type="AlphaFoldDB" id="A0A438ERR7"/>
<evidence type="ECO:0000313" key="3">
    <source>
        <dbReference type="Proteomes" id="UP000288805"/>
    </source>
</evidence>
<dbReference type="Proteomes" id="UP000288805">
    <property type="component" value="Unassembled WGS sequence"/>
</dbReference>
<accession>A0A438ERR7</accession>
<protein>
    <recommendedName>
        <fullName evidence="1">RNase H type-1 domain-containing protein</fullName>
    </recommendedName>
</protein>
<dbReference type="SUPFAM" id="SSF53098">
    <property type="entry name" value="Ribonuclease H-like"/>
    <property type="match status" value="1"/>
</dbReference>
<dbReference type="PANTHER" id="PTHR48475:SF2">
    <property type="entry name" value="RIBONUCLEASE H"/>
    <property type="match status" value="1"/>
</dbReference>
<dbReference type="GO" id="GO:0004523">
    <property type="term" value="F:RNA-DNA hybrid ribonuclease activity"/>
    <property type="evidence" value="ECO:0007669"/>
    <property type="project" value="InterPro"/>
</dbReference>
<dbReference type="InterPro" id="IPR002156">
    <property type="entry name" value="RNaseH_domain"/>
</dbReference>
<reference evidence="2 3" key="1">
    <citation type="journal article" date="2018" name="PLoS Genet.">
        <title>Population sequencing reveals clonal diversity and ancestral inbreeding in the grapevine cultivar Chardonnay.</title>
        <authorList>
            <person name="Roach M.J."/>
            <person name="Johnson D.L."/>
            <person name="Bohlmann J."/>
            <person name="van Vuuren H.J."/>
            <person name="Jones S.J."/>
            <person name="Pretorius I.S."/>
            <person name="Schmidt S.A."/>
            <person name="Borneman A.R."/>
        </authorList>
    </citation>
    <scope>NUCLEOTIDE SEQUENCE [LARGE SCALE GENOMIC DNA]</scope>
    <source>
        <strain evidence="3">cv. Chardonnay</strain>
        <tissue evidence="2">Leaf</tissue>
    </source>
</reference>
<name>A0A438ERR7_VITVI</name>
<comment type="caution">
    <text evidence="2">The sequence shown here is derived from an EMBL/GenBank/DDBJ whole genome shotgun (WGS) entry which is preliminary data.</text>
</comment>
<gene>
    <name evidence="2" type="ORF">CK203_111368</name>
</gene>
<feature type="domain" description="RNase H type-1" evidence="1">
    <location>
        <begin position="2"/>
        <end position="131"/>
    </location>
</feature>
<proteinExistence type="predicted"/>
<evidence type="ECO:0000313" key="2">
    <source>
        <dbReference type="EMBL" id="RVW50382.1"/>
    </source>
</evidence>
<evidence type="ECO:0000259" key="1">
    <source>
        <dbReference type="PROSITE" id="PS50879"/>
    </source>
</evidence>
<dbReference type="CDD" id="cd09279">
    <property type="entry name" value="RNase_HI_like"/>
    <property type="match status" value="1"/>
</dbReference>
<dbReference type="Pfam" id="PF13456">
    <property type="entry name" value="RVT_3"/>
    <property type="match status" value="1"/>
</dbReference>
<organism evidence="2 3">
    <name type="scientific">Vitis vinifera</name>
    <name type="common">Grape</name>
    <dbReference type="NCBI Taxonomy" id="29760"/>
    <lineage>
        <taxon>Eukaryota</taxon>
        <taxon>Viridiplantae</taxon>
        <taxon>Streptophyta</taxon>
        <taxon>Embryophyta</taxon>
        <taxon>Tracheophyta</taxon>
        <taxon>Spermatophyta</taxon>
        <taxon>Magnoliopsida</taxon>
        <taxon>eudicotyledons</taxon>
        <taxon>Gunneridae</taxon>
        <taxon>Pentapetalae</taxon>
        <taxon>rosids</taxon>
        <taxon>Vitales</taxon>
        <taxon>Vitaceae</taxon>
        <taxon>Viteae</taxon>
        <taxon>Vitis</taxon>
    </lineage>
</organism>
<dbReference type="InterPro" id="IPR036397">
    <property type="entry name" value="RNaseH_sf"/>
</dbReference>
<dbReference type="InterPro" id="IPR012337">
    <property type="entry name" value="RNaseH-like_sf"/>
</dbReference>
<dbReference type="PANTHER" id="PTHR48475">
    <property type="entry name" value="RIBONUCLEASE H"/>
    <property type="match status" value="1"/>
</dbReference>
<dbReference type="Gene3D" id="3.30.420.10">
    <property type="entry name" value="Ribonuclease H-like superfamily/Ribonuclease H"/>
    <property type="match status" value="1"/>
</dbReference>
<dbReference type="EMBL" id="QGNW01001201">
    <property type="protein sequence ID" value="RVW50382.1"/>
    <property type="molecule type" value="Genomic_DNA"/>
</dbReference>
<dbReference type="PROSITE" id="PS50879">
    <property type="entry name" value="RNASE_H_1"/>
    <property type="match status" value="1"/>
</dbReference>
<dbReference type="GO" id="GO:0003676">
    <property type="term" value="F:nucleic acid binding"/>
    <property type="evidence" value="ECO:0007669"/>
    <property type="project" value="InterPro"/>
</dbReference>